<dbReference type="WBParaSite" id="PS1159_v2.g4903.t1">
    <property type="protein sequence ID" value="PS1159_v2.g4903.t1"/>
    <property type="gene ID" value="PS1159_v2.g4903"/>
</dbReference>
<sequence>MYVVVKNEDGTIVPLEKLVKALPKIKYVNFYNNTDVSMITSNTVKELLIIPHFSKICKIILENIPETFDIETCFAFIKKNKQIKFSFFFHRSISAVYKNCVEAIIDEILQRENLDYKVPYVNFWGCDSKKDIKLLTLYDKN</sequence>
<name>A0AC35GGA5_9BILA</name>
<reference evidence="2" key="1">
    <citation type="submission" date="2022-11" db="UniProtKB">
        <authorList>
            <consortium name="WormBaseParasite"/>
        </authorList>
    </citation>
    <scope>IDENTIFICATION</scope>
</reference>
<evidence type="ECO:0000313" key="2">
    <source>
        <dbReference type="WBParaSite" id="PS1159_v2.g4903.t1"/>
    </source>
</evidence>
<protein>
    <submittedName>
        <fullName evidence="2">Uncharacterized protein</fullName>
    </submittedName>
</protein>
<dbReference type="Proteomes" id="UP000887580">
    <property type="component" value="Unplaced"/>
</dbReference>
<evidence type="ECO:0000313" key="1">
    <source>
        <dbReference type="Proteomes" id="UP000887580"/>
    </source>
</evidence>
<organism evidence="1 2">
    <name type="scientific">Panagrolaimus sp. PS1159</name>
    <dbReference type="NCBI Taxonomy" id="55785"/>
    <lineage>
        <taxon>Eukaryota</taxon>
        <taxon>Metazoa</taxon>
        <taxon>Ecdysozoa</taxon>
        <taxon>Nematoda</taxon>
        <taxon>Chromadorea</taxon>
        <taxon>Rhabditida</taxon>
        <taxon>Tylenchina</taxon>
        <taxon>Panagrolaimomorpha</taxon>
        <taxon>Panagrolaimoidea</taxon>
        <taxon>Panagrolaimidae</taxon>
        <taxon>Panagrolaimus</taxon>
    </lineage>
</organism>
<accession>A0AC35GGA5</accession>
<proteinExistence type="predicted"/>